<dbReference type="EMBL" id="QLQD01000087">
    <property type="protein sequence ID" value="RLU54488.1"/>
    <property type="molecule type" value="Genomic_DNA"/>
</dbReference>
<keyword evidence="1" id="KW-0812">Transmembrane</keyword>
<dbReference type="EMBL" id="CP007586">
    <property type="protein sequence ID" value="AHY16789.1"/>
    <property type="molecule type" value="Genomic_DNA"/>
</dbReference>
<accession>A0A3L8GDU0</accession>
<dbReference type="KEGG" id="siq:DQ08_10205"/>
<keyword evidence="1" id="KW-0472">Membrane</keyword>
<feature type="transmembrane region" description="Helical" evidence="1">
    <location>
        <begin position="136"/>
        <end position="153"/>
    </location>
</feature>
<feature type="transmembrane region" description="Helical" evidence="1">
    <location>
        <begin position="229"/>
        <end position="252"/>
    </location>
</feature>
<sequence length="864" mass="99717">MFNQKKIISLLPYLTSFIIPIIIISFVLYSKDIYYNGPKTILASDGFHQYALFAQNLRNILHGSDSIFYTFTSGLGINFYALISYYLGSFFSPFYYFFSLETIPDAIYVFTIVKFGLIGLTTYFSFHRIYPKVKSYFLIPLSVSFALMSFLTSQFEINNWLDVFILFPIILLGFHGLISQQKTLLYYLSLSLLFVQNYYFAYIFAIFLFCYAVIEIATLKEIKHKIKCFLRFISVSILSALSSSFMLLPTFIDLTSHGEKFTKLSRIFTEQTWYFDLLSKSLIGAYDTTKFNAIPMIYMGLFPLLLSLLFFTIKSIRLSHKIGYLLFISLVIASYYIQPLNLFWQGMHAPNMFLYRYAWSLPLIMLSLSCKVLSREEEISHFSIVMTFIILSLSLTTPYIFLENYHFLSLDLFFLSISFLTAYTILLLANKENNIPILIIIFFTFLFTSLESSLNTFYQVSGIEKEWVFPSRKGYLKNSQDIQTLLKKTSNDSFYRTEQLISQTANDSMKYNYHGISQFSSIRNRSSSQVLDRLGYKSDGTNLNLRYQNNTLIADSLFAVKYNLTHSSHLDKYGFRFISDSGHTKLYQNQNATHLAILTDKPYQDLAFSVNTLDNQTQLLNQLSGQELTYFTEIETELVSKIKPINKRFTVKAEKDSHDSKVSYRVKSPQNSQLYLSLPNISYSNANEKSVLIRVNGKTKEYTTDNAFSLFDLGYYEDATNLDIMLIFPKNMTISYSQPHLYRLNTLNYQKAMTTINKHQVKTKIFKNKVITTYNSPKKASLLITLPFDKGWSASLNGKKVSVQKAQNGFMKVDIPKGKGHLQLSFLPKGLLSGLFISFAGILLYLFIFIIGKRKQEKAPIIKK</sequence>
<evidence type="ECO:0000313" key="3">
    <source>
        <dbReference type="EMBL" id="RLU54488.1"/>
    </source>
</evidence>
<organism evidence="3 5">
    <name type="scientific">Streptococcus iniae</name>
    <name type="common">Streptococcus shiloi</name>
    <dbReference type="NCBI Taxonomy" id="1346"/>
    <lineage>
        <taxon>Bacteria</taxon>
        <taxon>Bacillati</taxon>
        <taxon>Bacillota</taxon>
        <taxon>Bacilli</taxon>
        <taxon>Lactobacillales</taxon>
        <taxon>Streptococcaceae</taxon>
        <taxon>Streptococcus</taxon>
    </lineage>
</organism>
<feature type="transmembrane region" description="Helical" evidence="1">
    <location>
        <begin position="7"/>
        <end position="29"/>
    </location>
</feature>
<dbReference type="SMR" id="A0A3L8GDU0"/>
<dbReference type="InterPro" id="IPR018580">
    <property type="entry name" value="Uncharacterised_YfhO"/>
</dbReference>
<feature type="transmembrane region" description="Helical" evidence="1">
    <location>
        <begin position="105"/>
        <end position="124"/>
    </location>
</feature>
<dbReference type="PANTHER" id="PTHR38454:SF1">
    <property type="entry name" value="INTEGRAL MEMBRANE PROTEIN"/>
    <property type="match status" value="1"/>
</dbReference>
<dbReference type="KEGG" id="siz:SI82_10110"/>
<reference evidence="2 4" key="1">
    <citation type="journal article" date="2014" name="Genome Announc.">
        <title>Complete Genome Sequence of a Virulent Strain, Streptococcus iniae ISET0901, Isolated from Diseased Tilapia.</title>
        <authorList>
            <person name="Pridgeon J.W."/>
            <person name="Zhang D."/>
            <person name="Zhang L."/>
        </authorList>
    </citation>
    <scope>NUCLEOTIDE SEQUENCE [LARGE SCALE GENOMIC DNA]</scope>
    <source>
        <strain evidence="2 4">ISET0901</strain>
    </source>
</reference>
<dbReference type="Proteomes" id="UP000269148">
    <property type="component" value="Unassembled WGS sequence"/>
</dbReference>
<feature type="transmembrane region" description="Helical" evidence="1">
    <location>
        <begin position="435"/>
        <end position="454"/>
    </location>
</feature>
<protein>
    <submittedName>
        <fullName evidence="3">Copper ABC transporter permease</fullName>
    </submittedName>
</protein>
<dbReference type="OrthoDB" id="9815466at2"/>
<name>A0A3L8GDU0_STRIN</name>
<feature type="transmembrane region" description="Helical" evidence="1">
    <location>
        <begin position="77"/>
        <end position="98"/>
    </location>
</feature>
<feature type="transmembrane region" description="Helical" evidence="1">
    <location>
        <begin position="407"/>
        <end position="428"/>
    </location>
</feature>
<proteinExistence type="predicted"/>
<dbReference type="Pfam" id="PF09586">
    <property type="entry name" value="YfhO"/>
    <property type="match status" value="1"/>
</dbReference>
<dbReference type="PANTHER" id="PTHR38454">
    <property type="entry name" value="INTEGRAL MEMBRANE PROTEIN-RELATED"/>
    <property type="match status" value="1"/>
</dbReference>
<dbReference type="RefSeq" id="WP_003100534.1">
    <property type="nucleotide sequence ID" value="NZ_CP010783.1"/>
</dbReference>
<evidence type="ECO:0000256" key="1">
    <source>
        <dbReference type="SAM" id="Phobius"/>
    </source>
</evidence>
<feature type="transmembrane region" description="Helical" evidence="1">
    <location>
        <begin position="381"/>
        <end position="401"/>
    </location>
</feature>
<feature type="transmembrane region" description="Helical" evidence="1">
    <location>
        <begin position="293"/>
        <end position="311"/>
    </location>
</feature>
<keyword evidence="1" id="KW-1133">Transmembrane helix</keyword>
<dbReference type="GeneID" id="35765339"/>
<keyword evidence="4" id="KW-1185">Reference proteome</keyword>
<dbReference type="KEGG" id="sio:DW64_10190"/>
<dbReference type="STRING" id="1346.BMF34_10145"/>
<evidence type="ECO:0000313" key="5">
    <source>
        <dbReference type="Proteomes" id="UP000269148"/>
    </source>
</evidence>
<reference evidence="3 5" key="2">
    <citation type="submission" date="2018-06" db="EMBL/GenBank/DDBJ databases">
        <title>Mutators as drivers of adaptation in pathogenic bacteria and a risk factor for host jumps and vaccine escape.</title>
        <authorList>
            <person name="Barnes A.C."/>
            <person name="Silayeva O."/>
        </authorList>
    </citation>
    <scope>NUCLEOTIDE SEQUENCE [LARGE SCALE GENOMIC DNA]</scope>
    <source>
        <strain evidence="3 5">QMA0445</strain>
    </source>
</reference>
<dbReference type="Proteomes" id="UP000025245">
    <property type="component" value="Chromosome"/>
</dbReference>
<evidence type="ECO:0000313" key="2">
    <source>
        <dbReference type="EMBL" id="AHY16789.1"/>
    </source>
</evidence>
<gene>
    <name evidence="3" type="ORF">DIY07_10480</name>
    <name evidence="2" type="ORF">DQ08_10205</name>
</gene>
<evidence type="ECO:0000313" key="4">
    <source>
        <dbReference type="Proteomes" id="UP000025245"/>
    </source>
</evidence>
<feature type="transmembrane region" description="Helical" evidence="1">
    <location>
        <begin position="357"/>
        <end position="374"/>
    </location>
</feature>
<feature type="transmembrane region" description="Helical" evidence="1">
    <location>
        <begin position="160"/>
        <end position="178"/>
    </location>
</feature>
<feature type="transmembrane region" description="Helical" evidence="1">
    <location>
        <begin position="198"/>
        <end position="217"/>
    </location>
</feature>
<dbReference type="AlphaFoldDB" id="A0A3L8GDU0"/>
<feature type="transmembrane region" description="Helical" evidence="1">
    <location>
        <begin position="831"/>
        <end position="851"/>
    </location>
</feature>
<feature type="transmembrane region" description="Helical" evidence="1">
    <location>
        <begin position="318"/>
        <end position="337"/>
    </location>
</feature>